<reference evidence="1" key="2">
    <citation type="submission" date="2022-01" db="EMBL/GenBank/DDBJ databases">
        <authorList>
            <person name="Yamashiro T."/>
            <person name="Shiraishi A."/>
            <person name="Satake H."/>
            <person name="Nakayama K."/>
        </authorList>
    </citation>
    <scope>NUCLEOTIDE SEQUENCE</scope>
</reference>
<reference evidence="1" key="1">
    <citation type="journal article" date="2022" name="Int. J. Mol. Sci.">
        <title>Draft Genome of Tanacetum Coccineum: Genomic Comparison of Closely Related Tanacetum-Family Plants.</title>
        <authorList>
            <person name="Yamashiro T."/>
            <person name="Shiraishi A."/>
            <person name="Nakayama K."/>
            <person name="Satake H."/>
        </authorList>
    </citation>
    <scope>NUCLEOTIDE SEQUENCE</scope>
</reference>
<gene>
    <name evidence="1" type="ORF">Tco_1090442</name>
</gene>
<organism evidence="1 2">
    <name type="scientific">Tanacetum coccineum</name>
    <dbReference type="NCBI Taxonomy" id="301880"/>
    <lineage>
        <taxon>Eukaryota</taxon>
        <taxon>Viridiplantae</taxon>
        <taxon>Streptophyta</taxon>
        <taxon>Embryophyta</taxon>
        <taxon>Tracheophyta</taxon>
        <taxon>Spermatophyta</taxon>
        <taxon>Magnoliopsida</taxon>
        <taxon>eudicotyledons</taxon>
        <taxon>Gunneridae</taxon>
        <taxon>Pentapetalae</taxon>
        <taxon>asterids</taxon>
        <taxon>campanulids</taxon>
        <taxon>Asterales</taxon>
        <taxon>Asteraceae</taxon>
        <taxon>Asteroideae</taxon>
        <taxon>Anthemideae</taxon>
        <taxon>Anthemidinae</taxon>
        <taxon>Tanacetum</taxon>
    </lineage>
</organism>
<keyword evidence="2" id="KW-1185">Reference proteome</keyword>
<proteinExistence type="predicted"/>
<dbReference type="EMBL" id="BQNB010020341">
    <property type="protein sequence ID" value="GJT94924.1"/>
    <property type="molecule type" value="Genomic_DNA"/>
</dbReference>
<evidence type="ECO:0000313" key="2">
    <source>
        <dbReference type="Proteomes" id="UP001151760"/>
    </source>
</evidence>
<protein>
    <recommendedName>
        <fullName evidence="3">Reverse transcriptase domain-containing protein</fullName>
    </recommendedName>
</protein>
<comment type="caution">
    <text evidence="1">The sequence shown here is derived from an EMBL/GenBank/DDBJ whole genome shotgun (WGS) entry which is preliminary data.</text>
</comment>
<dbReference type="Proteomes" id="UP001151760">
    <property type="component" value="Unassembled WGS sequence"/>
</dbReference>
<accession>A0ABQ5I569</accession>
<evidence type="ECO:0008006" key="3">
    <source>
        <dbReference type="Google" id="ProtNLM"/>
    </source>
</evidence>
<sequence>MRALVAAPFEVLLGENVDPGIWTEVGEIQLIGQNLCKKRQKIFFQIKERLITARSRQKSYADKRRKPLEFEVGRSECYLVSPLEGWLRFAKARRIPSIGQSTLGLRKELSILGNVEDQFRKKYRISSLNRTFLKLPQLLNLED</sequence>
<name>A0ABQ5I569_9ASTR</name>
<evidence type="ECO:0000313" key="1">
    <source>
        <dbReference type="EMBL" id="GJT94924.1"/>
    </source>
</evidence>